<reference evidence="1" key="1">
    <citation type="submission" date="2023-06" db="EMBL/GenBank/DDBJ databases">
        <authorList>
            <person name="Kurt Z."/>
        </authorList>
    </citation>
    <scope>NUCLEOTIDE SEQUENCE</scope>
</reference>
<dbReference type="EMBL" id="CAXDID020000714">
    <property type="protein sequence ID" value="CAL6111643.1"/>
    <property type="molecule type" value="Genomic_DNA"/>
</dbReference>
<sequence length="1320" mass="143746">MLASIILVKQLTYNTHSMCANKIINNNNQYNYCQNSKYQNNQLILNEIYFQQQYRTQLFIHVESTQKSVIDIQVYNYNVNIFVLFGLGSGSQNVVDSEINISLNFPVFQGALICLQCNVYVTNCTLVFVATGKAISCVLGEVLNEVSIQQTFIQFRISSSNSSGIVNKVSNSPVNFSITDCKLTGGNLIESGYNGYISSFVLMPITILVDSFQVCVGNTSSFGNQSATISQSKTEVHFCDMCGAQFVVYGLCLDSLKHGTQVGGVLQCDYPFIFLDNQCFCDQGYVLDSLTCVNILQALLNVTSTDTSALQKRVDDVAAGLLDLDTRIYNNASEQYAQIGNTQLDLESQISSNVSMLNNQIQANALALENSIASNTSSLLNSLQLTQDALEQYIIDNATVLDWRIYYNVSALNQSILNISQIMELNLHQIQLNLSSFDANMSDFKQNQSQLISDLEIIYQQQIDEIESNISYFVRYINCTNVIGQQFVNDTCLNVSCSIFGQLRVNGICSCPNQNAIVQNSSCVCPKDSSLIGLTCTCPTYSSLINDECVCDAITGRIKKNGACVCPVGQIEDNNLCKSITCPPDSNLDNGVCVCNVISGQVMDNGECKCSTVGAFVYGSACTCGEDSTNISNTCGCPANSALVSGICTCNKISGQIMNSGECKCQTQGALIDDNQCTCGVNGLNISNSCSCPINSTYIGNTCTCTVNIGESLVFGVCQCQDGYVLLNGTCQLIKIININNISCQQAVYYNNFDIQTVSYQVISASNFTNFYVFNNVTTIQNAFINILDGVYSGYINPLFQNQTTYTGIKIQLGQQIFNNNALISIQNSLIINQMKIISLEGKQLMVNSGSPCIIQQSVYNGIINDLTINLSYAMSQGNITLTRSIQHTNITGYQLFGMYQSNRIIAMLTLEGANIRVSKTTIQPEFFDCGNGSYLVYYLNPYNYMYINDIAIIVGNSSQNLILQMCNSFGIILFQQQSNTTINISNSIIDSYLQVSGFKYFGLVASISSKSNITVSQICMQFSIINILTLNFFGLIGENKGQNATLSQLSIIMTIQGNRSIYSGLFGIDDGIQSQLFNIILQQNLNIQNSSSYVGTLYGIQQSNISLIVNCSIMDSNISQVIASSGSFLTINNLQVENSILQGNTCSAIVGSYTGKSGRQVQILNSNIVKCNSISKYQYSAGFIGVGDLYQSKIIIYDSNVIQCNIQAVSSRAGGFIGAVLSQEVDIQNSSVMLTNISGLSEVGGLIGFFSPSFGTSQILNSNIKSIIIIANSSFGVVIGKSEKPINITNSFTNGLNYVNSILQLNCTQITNVALLPGC</sequence>
<name>A0AA86RAF3_9EUKA</name>
<protein>
    <submittedName>
        <fullName evidence="1">Uncharacterized protein</fullName>
    </submittedName>
</protein>
<dbReference type="EMBL" id="CATOUU010001070">
    <property type="protein sequence ID" value="CAI9970356.1"/>
    <property type="molecule type" value="Genomic_DNA"/>
</dbReference>
<keyword evidence="3" id="KW-1185">Reference proteome</keyword>
<gene>
    <name evidence="1" type="ORF">HINF_LOCUS58001</name>
    <name evidence="2" type="ORF">HINF_LOCUS76515</name>
</gene>
<proteinExistence type="predicted"/>
<dbReference type="Proteomes" id="UP001642409">
    <property type="component" value="Unassembled WGS sequence"/>
</dbReference>
<evidence type="ECO:0000313" key="1">
    <source>
        <dbReference type="EMBL" id="CAI9970356.1"/>
    </source>
</evidence>
<evidence type="ECO:0000313" key="3">
    <source>
        <dbReference type="Proteomes" id="UP001642409"/>
    </source>
</evidence>
<accession>A0AA86RAF3</accession>
<organism evidence="1">
    <name type="scientific">Hexamita inflata</name>
    <dbReference type="NCBI Taxonomy" id="28002"/>
    <lineage>
        <taxon>Eukaryota</taxon>
        <taxon>Metamonada</taxon>
        <taxon>Diplomonadida</taxon>
        <taxon>Hexamitidae</taxon>
        <taxon>Hexamitinae</taxon>
        <taxon>Hexamita</taxon>
    </lineage>
</organism>
<comment type="caution">
    <text evidence="1">The sequence shown here is derived from an EMBL/GenBank/DDBJ whole genome shotgun (WGS) entry which is preliminary data.</text>
</comment>
<evidence type="ECO:0000313" key="2">
    <source>
        <dbReference type="EMBL" id="CAL6111643.1"/>
    </source>
</evidence>
<dbReference type="Gene3D" id="2.160.20.110">
    <property type="match status" value="1"/>
</dbReference>
<reference evidence="2 3" key="2">
    <citation type="submission" date="2024-07" db="EMBL/GenBank/DDBJ databases">
        <authorList>
            <person name="Akdeniz Z."/>
        </authorList>
    </citation>
    <scope>NUCLEOTIDE SEQUENCE [LARGE SCALE GENOMIC DNA]</scope>
</reference>